<feature type="compositionally biased region" description="Basic and acidic residues" evidence="1">
    <location>
        <begin position="375"/>
        <end position="385"/>
    </location>
</feature>
<evidence type="ECO:0000313" key="2">
    <source>
        <dbReference type="EMBL" id="MPC61751.1"/>
    </source>
</evidence>
<evidence type="ECO:0000256" key="1">
    <source>
        <dbReference type="SAM" id="MobiDB-lite"/>
    </source>
</evidence>
<dbReference type="AlphaFoldDB" id="A0A5B7GNS7"/>
<feature type="region of interest" description="Disordered" evidence="1">
    <location>
        <begin position="1"/>
        <end position="78"/>
    </location>
</feature>
<feature type="compositionally biased region" description="Basic and acidic residues" evidence="1">
    <location>
        <begin position="21"/>
        <end position="31"/>
    </location>
</feature>
<protein>
    <submittedName>
        <fullName evidence="2">Uncharacterized protein</fullName>
    </submittedName>
</protein>
<proteinExistence type="predicted"/>
<feature type="region of interest" description="Disordered" evidence="1">
    <location>
        <begin position="362"/>
        <end position="385"/>
    </location>
</feature>
<dbReference type="Proteomes" id="UP000324222">
    <property type="component" value="Unassembled WGS sequence"/>
</dbReference>
<keyword evidence="3" id="KW-1185">Reference proteome</keyword>
<sequence length="399" mass="44357">MEGTEGNVCAKKISKYGTGRDSNEDGKKLDSEAATTTFQDSGLSSGRDAVHVGPPHTPKKVIAKSLSSQGKTLPPCMTSTPKKKLLDLEGESNYEIISSQVILEDPLLSSIDEPGNSTDYQAESLTSDEDDNASSRLHKTKVRAGSDASQGKTPLYKLVNDLSNTRISTSQSFSETIQQHVVEANAASVKKNLFDIPVSPKLKNRVRERLYTLVNSIEGYENRVYVRDEESSSQIHNMESFSKVNIKNPMSTKNGANTFSKLPGYSSLDVSNNQQHCLQDLSNASALGSGLMERYGCALSGVVTSQIKSLQHHQDQLNQEKLNLAMQKKEQETSTRISLYHEKLQLMIQMVEELELRSVKHQAATREQANHHNQRMKEQEEQHQEELAALRAECHRKVQ</sequence>
<reference evidence="2 3" key="1">
    <citation type="submission" date="2019-05" db="EMBL/GenBank/DDBJ databases">
        <title>Another draft genome of Portunus trituberculatus and its Hox gene families provides insights of decapod evolution.</title>
        <authorList>
            <person name="Jeong J.-H."/>
            <person name="Song I."/>
            <person name="Kim S."/>
            <person name="Choi T."/>
            <person name="Kim D."/>
            <person name="Ryu S."/>
            <person name="Kim W."/>
        </authorList>
    </citation>
    <scope>NUCLEOTIDE SEQUENCE [LARGE SCALE GENOMIC DNA]</scope>
    <source>
        <tissue evidence="2">Muscle</tissue>
    </source>
</reference>
<evidence type="ECO:0000313" key="3">
    <source>
        <dbReference type="Proteomes" id="UP000324222"/>
    </source>
</evidence>
<dbReference type="EMBL" id="VSRR010018885">
    <property type="protein sequence ID" value="MPC61751.1"/>
    <property type="molecule type" value="Genomic_DNA"/>
</dbReference>
<dbReference type="OrthoDB" id="6356138at2759"/>
<organism evidence="2 3">
    <name type="scientific">Portunus trituberculatus</name>
    <name type="common">Swimming crab</name>
    <name type="synonym">Neptunus trituberculatus</name>
    <dbReference type="NCBI Taxonomy" id="210409"/>
    <lineage>
        <taxon>Eukaryota</taxon>
        <taxon>Metazoa</taxon>
        <taxon>Ecdysozoa</taxon>
        <taxon>Arthropoda</taxon>
        <taxon>Crustacea</taxon>
        <taxon>Multicrustacea</taxon>
        <taxon>Malacostraca</taxon>
        <taxon>Eumalacostraca</taxon>
        <taxon>Eucarida</taxon>
        <taxon>Decapoda</taxon>
        <taxon>Pleocyemata</taxon>
        <taxon>Brachyura</taxon>
        <taxon>Eubrachyura</taxon>
        <taxon>Portunoidea</taxon>
        <taxon>Portunidae</taxon>
        <taxon>Portuninae</taxon>
        <taxon>Portunus</taxon>
    </lineage>
</organism>
<feature type="compositionally biased region" description="Polar residues" evidence="1">
    <location>
        <begin position="115"/>
        <end position="125"/>
    </location>
</feature>
<gene>
    <name evidence="2" type="ORF">E2C01_055826</name>
</gene>
<feature type="compositionally biased region" description="Polar residues" evidence="1">
    <location>
        <begin position="33"/>
        <end position="44"/>
    </location>
</feature>
<accession>A0A5B7GNS7</accession>
<comment type="caution">
    <text evidence="2">The sequence shown here is derived from an EMBL/GenBank/DDBJ whole genome shotgun (WGS) entry which is preliminary data.</text>
</comment>
<feature type="region of interest" description="Disordered" evidence="1">
    <location>
        <begin position="109"/>
        <end position="150"/>
    </location>
</feature>
<name>A0A5B7GNS7_PORTR</name>